<feature type="compositionally biased region" description="Low complexity" evidence="1">
    <location>
        <begin position="1"/>
        <end position="14"/>
    </location>
</feature>
<dbReference type="KEGG" id="epa:114575651"/>
<reference evidence="2" key="1">
    <citation type="submission" date="2022-11" db="UniProtKB">
        <authorList>
            <consortium name="EnsemblMetazoa"/>
        </authorList>
    </citation>
    <scope>IDENTIFICATION</scope>
</reference>
<evidence type="ECO:0000313" key="3">
    <source>
        <dbReference type="Proteomes" id="UP000887567"/>
    </source>
</evidence>
<dbReference type="RefSeq" id="XP_028516777.1">
    <property type="nucleotide sequence ID" value="XM_028660976.1"/>
</dbReference>
<protein>
    <submittedName>
        <fullName evidence="2">Uncharacterized protein</fullName>
    </submittedName>
</protein>
<accession>A0A913YQJ0</accession>
<organism evidence="2 3">
    <name type="scientific">Exaiptasia diaphana</name>
    <name type="common">Tropical sea anemone</name>
    <name type="synonym">Aiptasia pulchella</name>
    <dbReference type="NCBI Taxonomy" id="2652724"/>
    <lineage>
        <taxon>Eukaryota</taxon>
        <taxon>Metazoa</taxon>
        <taxon>Cnidaria</taxon>
        <taxon>Anthozoa</taxon>
        <taxon>Hexacorallia</taxon>
        <taxon>Actiniaria</taxon>
        <taxon>Aiptasiidae</taxon>
        <taxon>Exaiptasia</taxon>
    </lineage>
</organism>
<feature type="region of interest" description="Disordered" evidence="1">
    <location>
        <begin position="1"/>
        <end position="58"/>
    </location>
</feature>
<dbReference type="EnsemblMetazoa" id="XM_028660976.1">
    <property type="protein sequence ID" value="XP_028516777.1"/>
    <property type="gene ID" value="LOC114575651"/>
</dbReference>
<feature type="compositionally biased region" description="Polar residues" evidence="1">
    <location>
        <begin position="48"/>
        <end position="58"/>
    </location>
</feature>
<keyword evidence="3" id="KW-1185">Reference proteome</keyword>
<dbReference type="AlphaFoldDB" id="A0A913YQJ0"/>
<evidence type="ECO:0000256" key="1">
    <source>
        <dbReference type="SAM" id="MobiDB-lite"/>
    </source>
</evidence>
<dbReference type="OrthoDB" id="5982022at2759"/>
<evidence type="ECO:0000313" key="2">
    <source>
        <dbReference type="EnsemblMetazoa" id="XP_028516777.1"/>
    </source>
</evidence>
<name>A0A913YQJ0_EXADI</name>
<dbReference type="GeneID" id="114575651"/>
<sequence>VKSSSPITPLSTTTAHEEQRRSGFLALLPNAESADMGNAAASADDESPITTSTKQQSPAINNQLLEDYFKKQEAFNQRIEEQLRLALKECASQKPTSKRLPKDLTANVRDVYTKIPDNLKWDLTKRFADQDREKNAEIFARVRSTDSSTASSLITKAMRVHFKTKRRQHQNKVMKRDRKILKEQRKRTRLNL</sequence>
<dbReference type="Proteomes" id="UP000887567">
    <property type="component" value="Unplaced"/>
</dbReference>
<proteinExistence type="predicted"/>